<comment type="caution">
    <text evidence="1">The sequence shown here is derived from an EMBL/GenBank/DDBJ whole genome shotgun (WGS) entry which is preliminary data.</text>
</comment>
<reference evidence="1 2" key="1">
    <citation type="journal article" date="2013" name="Biodegradation">
        <title>Quantitative proteomic analysis of ibuprofen-degrading Patulibacter sp. strain I11.</title>
        <authorList>
            <person name="Almeida B."/>
            <person name="Kjeldal H."/>
            <person name="Lolas I."/>
            <person name="Knudsen A.D."/>
            <person name="Carvalho G."/>
            <person name="Nielsen K.L."/>
            <person name="Barreto Crespo M.T."/>
            <person name="Stensballe A."/>
            <person name="Nielsen J.L."/>
        </authorList>
    </citation>
    <scope>NUCLEOTIDE SEQUENCE [LARGE SCALE GENOMIC DNA]</scope>
    <source>
        <strain evidence="1 2">I11</strain>
    </source>
</reference>
<dbReference type="Proteomes" id="UP000005143">
    <property type="component" value="Unassembled WGS sequence"/>
</dbReference>
<dbReference type="RefSeq" id="WP_007575608.1">
    <property type="nucleotide sequence ID" value="NZ_AGUD01000208.1"/>
</dbReference>
<dbReference type="AlphaFoldDB" id="H0E6S2"/>
<sequence length="52" mass="5531">MTFVWFVIWLIANNVGSHEPLTAQPVNAWLATLILAVALDLGGNHARGGSTS</sequence>
<accession>H0E6S2</accession>
<proteinExistence type="predicted"/>
<name>H0E6S2_9ACTN</name>
<protein>
    <submittedName>
        <fullName evidence="1">Uncharacterized protein</fullName>
    </submittedName>
</protein>
<evidence type="ECO:0000313" key="2">
    <source>
        <dbReference type="Proteomes" id="UP000005143"/>
    </source>
</evidence>
<evidence type="ECO:0000313" key="1">
    <source>
        <dbReference type="EMBL" id="EHN10635.1"/>
    </source>
</evidence>
<organism evidence="1 2">
    <name type="scientific">Patulibacter medicamentivorans</name>
    <dbReference type="NCBI Taxonomy" id="1097667"/>
    <lineage>
        <taxon>Bacteria</taxon>
        <taxon>Bacillati</taxon>
        <taxon>Actinomycetota</taxon>
        <taxon>Thermoleophilia</taxon>
        <taxon>Solirubrobacterales</taxon>
        <taxon>Patulibacteraceae</taxon>
        <taxon>Patulibacter</taxon>
    </lineage>
</organism>
<dbReference type="EMBL" id="AGUD01000208">
    <property type="protein sequence ID" value="EHN10635.1"/>
    <property type="molecule type" value="Genomic_DNA"/>
</dbReference>
<gene>
    <name evidence="1" type="ORF">PAI11_25230</name>
</gene>
<keyword evidence="2" id="KW-1185">Reference proteome</keyword>